<dbReference type="AlphaFoldDB" id="A0A2Z6S4S9"/>
<protein>
    <submittedName>
        <fullName evidence="1">Uncharacterized protein</fullName>
    </submittedName>
</protein>
<proteinExistence type="predicted"/>
<keyword evidence="2" id="KW-1185">Reference proteome</keyword>
<comment type="caution">
    <text evidence="1">The sequence shown here is derived from an EMBL/GenBank/DDBJ whole genome shotgun (WGS) entry which is preliminary data.</text>
</comment>
<accession>A0A2Z6S4S9</accession>
<name>A0A2Z6S4S9_9GLOM</name>
<gene>
    <name evidence="1" type="ORF">RclHR1_03470001</name>
</gene>
<evidence type="ECO:0000313" key="1">
    <source>
        <dbReference type="EMBL" id="GBB99266.1"/>
    </source>
</evidence>
<reference evidence="1 2" key="1">
    <citation type="submission" date="2017-11" db="EMBL/GenBank/DDBJ databases">
        <title>The genome of Rhizophagus clarus HR1 reveals common genetic basis of auxotrophy among arbuscular mycorrhizal fungi.</title>
        <authorList>
            <person name="Kobayashi Y."/>
        </authorList>
    </citation>
    <scope>NUCLEOTIDE SEQUENCE [LARGE SCALE GENOMIC DNA]</scope>
    <source>
        <strain evidence="1 2">HR1</strain>
    </source>
</reference>
<organism evidence="1 2">
    <name type="scientific">Rhizophagus clarus</name>
    <dbReference type="NCBI Taxonomy" id="94130"/>
    <lineage>
        <taxon>Eukaryota</taxon>
        <taxon>Fungi</taxon>
        <taxon>Fungi incertae sedis</taxon>
        <taxon>Mucoromycota</taxon>
        <taxon>Glomeromycotina</taxon>
        <taxon>Glomeromycetes</taxon>
        <taxon>Glomerales</taxon>
        <taxon>Glomeraceae</taxon>
        <taxon>Rhizophagus</taxon>
    </lineage>
</organism>
<dbReference type="Proteomes" id="UP000247702">
    <property type="component" value="Unassembled WGS sequence"/>
</dbReference>
<sequence>MKRKMYVTCYKFWPICIFYKNHFIDPLQDPNVLSTVFWTYNHKRTLTNASFRRSGILKNKFWLPFRRSETLNIQARTLFQRFRTSIQSRLKPELHFEAERVISKVQNSNSKRTEVFEGLKLHSEADYCPELHFEADHCLEVLYRRTTSGRSRPSYFEGLELEAD</sequence>
<dbReference type="EMBL" id="BEXD01002746">
    <property type="protein sequence ID" value="GBB99266.1"/>
    <property type="molecule type" value="Genomic_DNA"/>
</dbReference>
<evidence type="ECO:0000313" key="2">
    <source>
        <dbReference type="Proteomes" id="UP000247702"/>
    </source>
</evidence>